<reference evidence="2 3" key="1">
    <citation type="submission" date="2020-10" db="EMBL/GenBank/DDBJ databases">
        <title>Genomic Encyclopedia of Type Strains, Phase IV (KMG-IV): sequencing the most valuable type-strain genomes for metagenomic binning, comparative biology and taxonomic classification.</title>
        <authorList>
            <person name="Goeker M."/>
        </authorList>
    </citation>
    <scope>NUCLEOTIDE SEQUENCE [LARGE SCALE GENOMIC DNA]</scope>
    <source>
        <strain evidence="2 3">DSM 4194</strain>
    </source>
</reference>
<sequence length="348" mass="41126">METKNIIKKTDLKVIMENVYLDQQKRFIQKLPSRPYCAEKITDGLIIEDLDKAICYPYIQLNRHDRGYIVLDLDIKNSAYLWQDLELPEPTIICVNPKTTHCHYFYELKIGVKHPKTNEGYSPYSMKAIKYFESVYKTLVLKYKADPSYGQLIAKNPLHPHWLTIWTNVSYELSDFRKYLKITWNFKNYTPRDQQILGRNDYIFNVVREMVKDFLTSSSTFEEIYEYTHMSVSVENSKFDEPLPASEVRSITNSISKYSFKNKELIIQRRQEQKSLILTNEEIKEKQKIAANKTNKSQSENTRSIILNTIAKFKQENKKITIAALAKEMNKNRSWITTRYSDFIKSQI</sequence>
<gene>
    <name evidence="2" type="ORF">H4684_002776</name>
</gene>
<dbReference type="Proteomes" id="UP000639010">
    <property type="component" value="Unassembled WGS sequence"/>
</dbReference>
<proteinExistence type="predicted"/>
<name>A0ABR9H5W6_9BACT</name>
<organism evidence="2 3">
    <name type="scientific">Desulfomicrobium macestii</name>
    <dbReference type="NCBI Taxonomy" id="90731"/>
    <lineage>
        <taxon>Bacteria</taxon>
        <taxon>Pseudomonadati</taxon>
        <taxon>Thermodesulfobacteriota</taxon>
        <taxon>Desulfovibrionia</taxon>
        <taxon>Desulfovibrionales</taxon>
        <taxon>Desulfomicrobiaceae</taxon>
        <taxon>Desulfomicrobium</taxon>
    </lineage>
</organism>
<dbReference type="InterPro" id="IPR004322">
    <property type="entry name" value="Plasmid_replicase_bac"/>
</dbReference>
<accession>A0ABR9H5W6</accession>
<feature type="domain" description="Primase C-terminal 1" evidence="1">
    <location>
        <begin position="193"/>
        <end position="258"/>
    </location>
</feature>
<evidence type="ECO:0000259" key="1">
    <source>
        <dbReference type="Pfam" id="PF08708"/>
    </source>
</evidence>
<evidence type="ECO:0000313" key="3">
    <source>
        <dbReference type="Proteomes" id="UP000639010"/>
    </source>
</evidence>
<dbReference type="Gene3D" id="1.10.340.50">
    <property type="match status" value="1"/>
</dbReference>
<dbReference type="Pfam" id="PF03090">
    <property type="entry name" value="Replicase"/>
    <property type="match status" value="1"/>
</dbReference>
<dbReference type="RefSeq" id="WP_192624158.1">
    <property type="nucleotide sequence ID" value="NZ_JADBGG010000021.1"/>
</dbReference>
<evidence type="ECO:0000313" key="2">
    <source>
        <dbReference type="EMBL" id="MBE1426115.1"/>
    </source>
</evidence>
<keyword evidence="3" id="KW-1185">Reference proteome</keyword>
<dbReference type="InterPro" id="IPR014820">
    <property type="entry name" value="PriCT_1"/>
</dbReference>
<dbReference type="EMBL" id="JADBGG010000021">
    <property type="protein sequence ID" value="MBE1426115.1"/>
    <property type="molecule type" value="Genomic_DNA"/>
</dbReference>
<comment type="caution">
    <text evidence="2">The sequence shown here is derived from an EMBL/GenBank/DDBJ whole genome shotgun (WGS) entry which is preliminary data.</text>
</comment>
<protein>
    <recommendedName>
        <fullName evidence="1">Primase C-terminal 1 domain-containing protein</fullName>
    </recommendedName>
</protein>
<dbReference type="Pfam" id="PF08708">
    <property type="entry name" value="PriCT_1"/>
    <property type="match status" value="1"/>
</dbReference>